<feature type="region of interest" description="Disordered" evidence="1">
    <location>
        <begin position="26"/>
        <end position="72"/>
    </location>
</feature>
<evidence type="ECO:0000313" key="2">
    <source>
        <dbReference type="EMBL" id="KAG8096264.1"/>
    </source>
</evidence>
<name>A0A8J5WVW8_ZIZPA</name>
<keyword evidence="3" id="KW-1185">Reference proteome</keyword>
<accession>A0A8J5WVW8</accession>
<proteinExistence type="predicted"/>
<reference evidence="2" key="1">
    <citation type="journal article" date="2021" name="bioRxiv">
        <title>Whole Genome Assembly and Annotation of Northern Wild Rice, Zizania palustris L., Supports a Whole Genome Duplication in the Zizania Genus.</title>
        <authorList>
            <person name="Haas M."/>
            <person name="Kono T."/>
            <person name="Macchietto M."/>
            <person name="Millas R."/>
            <person name="McGilp L."/>
            <person name="Shao M."/>
            <person name="Duquette J."/>
            <person name="Hirsch C.N."/>
            <person name="Kimball J."/>
        </authorList>
    </citation>
    <scope>NUCLEOTIDE SEQUENCE</scope>
    <source>
        <tissue evidence="2">Fresh leaf tissue</tissue>
    </source>
</reference>
<feature type="compositionally biased region" description="Low complexity" evidence="1">
    <location>
        <begin position="44"/>
        <end position="53"/>
    </location>
</feature>
<feature type="compositionally biased region" description="Basic and acidic residues" evidence="1">
    <location>
        <begin position="63"/>
        <end position="72"/>
    </location>
</feature>
<comment type="caution">
    <text evidence="2">The sequence shown here is derived from an EMBL/GenBank/DDBJ whole genome shotgun (WGS) entry which is preliminary data.</text>
</comment>
<feature type="compositionally biased region" description="Basic residues" evidence="1">
    <location>
        <begin position="31"/>
        <end position="41"/>
    </location>
</feature>
<evidence type="ECO:0000256" key="1">
    <source>
        <dbReference type="SAM" id="MobiDB-lite"/>
    </source>
</evidence>
<sequence length="72" mass="8037">MRPYPIAATRERKEINVVDETEVGRLEHSGRGNRRGAMRRWSRSDTSGTGRSSAAMKVAGGRLDLREPGVQR</sequence>
<evidence type="ECO:0000313" key="3">
    <source>
        <dbReference type="Proteomes" id="UP000729402"/>
    </source>
</evidence>
<dbReference type="EMBL" id="JAAALK010000079">
    <property type="protein sequence ID" value="KAG8096264.1"/>
    <property type="molecule type" value="Genomic_DNA"/>
</dbReference>
<dbReference type="AlphaFoldDB" id="A0A8J5WVW8"/>
<protein>
    <submittedName>
        <fullName evidence="2">Uncharacterized protein</fullName>
    </submittedName>
</protein>
<reference evidence="2" key="2">
    <citation type="submission" date="2021-02" db="EMBL/GenBank/DDBJ databases">
        <authorList>
            <person name="Kimball J.A."/>
            <person name="Haas M.W."/>
            <person name="Macchietto M."/>
            <person name="Kono T."/>
            <person name="Duquette J."/>
            <person name="Shao M."/>
        </authorList>
    </citation>
    <scope>NUCLEOTIDE SEQUENCE</scope>
    <source>
        <tissue evidence="2">Fresh leaf tissue</tissue>
    </source>
</reference>
<dbReference type="Proteomes" id="UP000729402">
    <property type="component" value="Unassembled WGS sequence"/>
</dbReference>
<gene>
    <name evidence="2" type="ORF">GUJ93_ZPchr0013g37531</name>
</gene>
<organism evidence="2 3">
    <name type="scientific">Zizania palustris</name>
    <name type="common">Northern wild rice</name>
    <dbReference type="NCBI Taxonomy" id="103762"/>
    <lineage>
        <taxon>Eukaryota</taxon>
        <taxon>Viridiplantae</taxon>
        <taxon>Streptophyta</taxon>
        <taxon>Embryophyta</taxon>
        <taxon>Tracheophyta</taxon>
        <taxon>Spermatophyta</taxon>
        <taxon>Magnoliopsida</taxon>
        <taxon>Liliopsida</taxon>
        <taxon>Poales</taxon>
        <taxon>Poaceae</taxon>
        <taxon>BOP clade</taxon>
        <taxon>Oryzoideae</taxon>
        <taxon>Oryzeae</taxon>
        <taxon>Zizaniinae</taxon>
        <taxon>Zizania</taxon>
    </lineage>
</organism>